<sequence>MPRLSRLRLAAYALPALALAALGIPVHVHMPTFYAETVGLGLAATGGALLVSRLVDLLVDPVIGLACDGGHGRRRRGWMLAGLPLLLVAGWRLFMPPEDAGAGHLVLWSAAFYLGLTLMLVPYQAWGAELSSDYGERTRIASWREGFALIGVMLAVAGPAALSLPQSQTLAAFFPPAAILLIIGVAAAVFLVPEPLPAPVTARGPVASLSPLMRNRPFLRLVTAQAINATANALPASLFLMYVGDGLGRPDLAGALLLAYFITAILGIPLWLAVAARLGKHPAWRLSLLLTSLAFIPAAFLGPEHWPVFAAICLLTGLGLAADLALPAAILADVVDEHTAQGGGGRAGLYVALWSLTGKLALTLAVGCAFPLLALAGFTPGSVNSPGSLVMLGILYAGVPAFLKLAAVVAMGRFPLDRARQQDLQRRIAILSEA</sequence>
<dbReference type="GO" id="GO:0008643">
    <property type="term" value="P:carbohydrate transport"/>
    <property type="evidence" value="ECO:0007669"/>
    <property type="project" value="InterPro"/>
</dbReference>
<gene>
    <name evidence="3" type="ORF">A6A04_01490</name>
</gene>
<evidence type="ECO:0000256" key="2">
    <source>
        <dbReference type="SAM" id="Phobius"/>
    </source>
</evidence>
<feature type="transmembrane region" description="Helical" evidence="2">
    <location>
        <begin position="147"/>
        <end position="164"/>
    </location>
</feature>
<evidence type="ECO:0000256" key="1">
    <source>
        <dbReference type="ARBA" id="ARBA00009617"/>
    </source>
</evidence>
<dbReference type="Gene3D" id="1.20.1250.20">
    <property type="entry name" value="MFS general substrate transporter like domains"/>
    <property type="match status" value="2"/>
</dbReference>
<comment type="similarity">
    <text evidence="1">Belongs to the sodium:galactoside symporter (TC 2.A.2) family.</text>
</comment>
<dbReference type="SUPFAM" id="SSF103473">
    <property type="entry name" value="MFS general substrate transporter"/>
    <property type="match status" value="1"/>
</dbReference>
<dbReference type="RefSeq" id="WP_068491368.1">
    <property type="nucleotide sequence ID" value="NZ_LWQT01000044.1"/>
</dbReference>
<evidence type="ECO:0000313" key="4">
    <source>
        <dbReference type="Proteomes" id="UP000078428"/>
    </source>
</evidence>
<keyword evidence="2" id="KW-1133">Transmembrane helix</keyword>
<protein>
    <recommendedName>
        <fullName evidence="5">MFS transporter</fullName>
    </recommendedName>
</protein>
<comment type="caution">
    <text evidence="3">The sequence shown here is derived from an EMBL/GenBank/DDBJ whole genome shotgun (WGS) entry which is preliminary data.</text>
</comment>
<keyword evidence="2" id="KW-0472">Membrane</keyword>
<feature type="transmembrane region" description="Helical" evidence="2">
    <location>
        <begin position="33"/>
        <end position="55"/>
    </location>
</feature>
<evidence type="ECO:0008006" key="5">
    <source>
        <dbReference type="Google" id="ProtNLM"/>
    </source>
</evidence>
<accession>A0A178MSL5</accession>
<keyword evidence="2" id="KW-0812">Transmembrane</keyword>
<dbReference type="InterPro" id="IPR039672">
    <property type="entry name" value="MFS_2"/>
</dbReference>
<dbReference type="InterPro" id="IPR036259">
    <property type="entry name" value="MFS_trans_sf"/>
</dbReference>
<dbReference type="GO" id="GO:0005886">
    <property type="term" value="C:plasma membrane"/>
    <property type="evidence" value="ECO:0007669"/>
    <property type="project" value="TreeGrafter"/>
</dbReference>
<feature type="transmembrane region" description="Helical" evidence="2">
    <location>
        <begin position="347"/>
        <end position="374"/>
    </location>
</feature>
<feature type="transmembrane region" description="Helical" evidence="2">
    <location>
        <begin position="394"/>
        <end position="416"/>
    </location>
</feature>
<dbReference type="PANTHER" id="PTHR11328:SF24">
    <property type="entry name" value="MAJOR FACILITATOR SUPERFAMILY (MFS) PROFILE DOMAIN-CONTAINING PROTEIN"/>
    <property type="match status" value="1"/>
</dbReference>
<keyword evidence="4" id="KW-1185">Reference proteome</keyword>
<dbReference type="STRING" id="1285242.A6A04_01490"/>
<dbReference type="PANTHER" id="PTHR11328">
    <property type="entry name" value="MAJOR FACILITATOR SUPERFAMILY DOMAIN-CONTAINING PROTEIN"/>
    <property type="match status" value="1"/>
</dbReference>
<feature type="transmembrane region" description="Helical" evidence="2">
    <location>
        <begin position="170"/>
        <end position="193"/>
    </location>
</feature>
<dbReference type="GO" id="GO:0015293">
    <property type="term" value="F:symporter activity"/>
    <property type="evidence" value="ECO:0007669"/>
    <property type="project" value="InterPro"/>
</dbReference>
<dbReference type="AlphaFoldDB" id="A0A178MSL5"/>
<reference evidence="3 4" key="1">
    <citation type="submission" date="2016-04" db="EMBL/GenBank/DDBJ databases">
        <title>Draft genome sequence of freshwater magnetotactic bacteria Magnetospirillum marisnigri SP-1 and Magnetospirillum moscoviense BB-1.</title>
        <authorList>
            <person name="Koziaeva V."/>
            <person name="Dziuba M.V."/>
            <person name="Ivanov T.M."/>
            <person name="Kuznetsov B."/>
            <person name="Grouzdev D.S."/>
        </authorList>
    </citation>
    <scope>NUCLEOTIDE SEQUENCE [LARGE SCALE GENOMIC DNA]</scope>
    <source>
        <strain evidence="3 4">SP-1</strain>
    </source>
</reference>
<feature type="transmembrane region" description="Helical" evidence="2">
    <location>
        <begin position="283"/>
        <end position="302"/>
    </location>
</feature>
<proteinExistence type="inferred from homology"/>
<dbReference type="Pfam" id="PF13347">
    <property type="entry name" value="MFS_2"/>
    <property type="match status" value="1"/>
</dbReference>
<dbReference type="Proteomes" id="UP000078428">
    <property type="component" value="Unassembled WGS sequence"/>
</dbReference>
<feature type="transmembrane region" description="Helical" evidence="2">
    <location>
        <begin position="255"/>
        <end position="276"/>
    </location>
</feature>
<evidence type="ECO:0000313" key="3">
    <source>
        <dbReference type="EMBL" id="OAN52388.1"/>
    </source>
</evidence>
<organism evidence="3 4">
    <name type="scientific">Paramagnetospirillum marisnigri</name>
    <dbReference type="NCBI Taxonomy" id="1285242"/>
    <lineage>
        <taxon>Bacteria</taxon>
        <taxon>Pseudomonadati</taxon>
        <taxon>Pseudomonadota</taxon>
        <taxon>Alphaproteobacteria</taxon>
        <taxon>Rhodospirillales</taxon>
        <taxon>Magnetospirillaceae</taxon>
        <taxon>Paramagnetospirillum</taxon>
    </lineage>
</organism>
<feature type="transmembrane region" description="Helical" evidence="2">
    <location>
        <begin position="106"/>
        <end position="126"/>
    </location>
</feature>
<feature type="transmembrane region" description="Helical" evidence="2">
    <location>
        <begin position="308"/>
        <end position="335"/>
    </location>
</feature>
<dbReference type="OrthoDB" id="181905at2"/>
<dbReference type="EMBL" id="LWQT01000044">
    <property type="protein sequence ID" value="OAN52388.1"/>
    <property type="molecule type" value="Genomic_DNA"/>
</dbReference>
<feature type="transmembrane region" description="Helical" evidence="2">
    <location>
        <begin position="76"/>
        <end position="94"/>
    </location>
</feature>
<feature type="transmembrane region" description="Helical" evidence="2">
    <location>
        <begin position="218"/>
        <end position="243"/>
    </location>
</feature>
<name>A0A178MSL5_9PROT</name>